<protein>
    <submittedName>
        <fullName evidence="3">GST-like protein</fullName>
    </submittedName>
</protein>
<evidence type="ECO:0000259" key="2">
    <source>
        <dbReference type="PROSITE" id="PS50405"/>
    </source>
</evidence>
<feature type="domain" description="GST N-terminal" evidence="1">
    <location>
        <begin position="1"/>
        <end position="82"/>
    </location>
</feature>
<dbReference type="Pfam" id="PF02798">
    <property type="entry name" value="GST_N"/>
    <property type="match status" value="1"/>
</dbReference>
<accession>A0A239H1W9</accession>
<dbReference type="PANTHER" id="PTHR44051">
    <property type="entry name" value="GLUTATHIONE S-TRANSFERASE-RELATED"/>
    <property type="match status" value="1"/>
</dbReference>
<dbReference type="CDD" id="cd03048">
    <property type="entry name" value="GST_N_Ure2p_like"/>
    <property type="match status" value="1"/>
</dbReference>
<dbReference type="Pfam" id="PF13410">
    <property type="entry name" value="GST_C_2"/>
    <property type="match status" value="1"/>
</dbReference>
<dbReference type="EMBL" id="FZOY01000003">
    <property type="protein sequence ID" value="SNS75115.1"/>
    <property type="molecule type" value="Genomic_DNA"/>
</dbReference>
<evidence type="ECO:0000313" key="3">
    <source>
        <dbReference type="EMBL" id="SNS75115.1"/>
    </source>
</evidence>
<dbReference type="PROSITE" id="PS50404">
    <property type="entry name" value="GST_NTER"/>
    <property type="match status" value="1"/>
</dbReference>
<dbReference type="OrthoDB" id="9803562at2"/>
<dbReference type="InterPro" id="IPR036282">
    <property type="entry name" value="Glutathione-S-Trfase_C_sf"/>
</dbReference>
<dbReference type="PROSITE" id="PS50405">
    <property type="entry name" value="GST_CTER"/>
    <property type="match status" value="1"/>
</dbReference>
<gene>
    <name evidence="3" type="ORF">SAMN05421757_103202</name>
</gene>
<dbReference type="SUPFAM" id="SSF47616">
    <property type="entry name" value="GST C-terminal domain-like"/>
    <property type="match status" value="1"/>
</dbReference>
<proteinExistence type="predicted"/>
<dbReference type="InterPro" id="IPR004045">
    <property type="entry name" value="Glutathione_S-Trfase_N"/>
</dbReference>
<evidence type="ECO:0000259" key="1">
    <source>
        <dbReference type="PROSITE" id="PS50404"/>
    </source>
</evidence>
<organism evidence="3 4">
    <name type="scientific">Tropicimonas sediminicola</name>
    <dbReference type="NCBI Taxonomy" id="1031541"/>
    <lineage>
        <taxon>Bacteria</taxon>
        <taxon>Pseudomonadati</taxon>
        <taxon>Pseudomonadota</taxon>
        <taxon>Alphaproteobacteria</taxon>
        <taxon>Rhodobacterales</taxon>
        <taxon>Roseobacteraceae</taxon>
        <taxon>Tropicimonas</taxon>
    </lineage>
</organism>
<dbReference type="InterPro" id="IPR040079">
    <property type="entry name" value="Glutathione_S-Trfase"/>
</dbReference>
<dbReference type="Gene3D" id="3.40.30.10">
    <property type="entry name" value="Glutaredoxin"/>
    <property type="match status" value="1"/>
</dbReference>
<dbReference type="PANTHER" id="PTHR44051:SF8">
    <property type="entry name" value="GLUTATHIONE S-TRANSFERASE GSTA"/>
    <property type="match status" value="1"/>
</dbReference>
<dbReference type="SUPFAM" id="SSF52833">
    <property type="entry name" value="Thioredoxin-like"/>
    <property type="match status" value="1"/>
</dbReference>
<name>A0A239H1W9_9RHOB</name>
<dbReference type="SFLD" id="SFLDG00358">
    <property type="entry name" value="Main_(cytGST)"/>
    <property type="match status" value="1"/>
</dbReference>
<dbReference type="SFLD" id="SFLDG01151">
    <property type="entry name" value="Main.2:_Nu-like"/>
    <property type="match status" value="1"/>
</dbReference>
<evidence type="ECO:0000313" key="4">
    <source>
        <dbReference type="Proteomes" id="UP000198426"/>
    </source>
</evidence>
<dbReference type="Gene3D" id="1.20.1050.10">
    <property type="match status" value="1"/>
</dbReference>
<sequence>MIDLYTWTTPNGRKISIMLEELGEAYEAHAVDIGAGQQHSPEFLAIAPSAKIPAIRDRESGLTLMESGAILMWLAETRGRFLPHGEERWKTIEWLCWQVGNLGPHLGQAHQVLKYNRGKAPWSEEKSRAQVARAYATLETRLTDRDFIAGAGRGEYTIADMACWPWISRYEWQEVKLSDYPAVREWYLRLAARPAVQAGYHKPHYVNDIPMP</sequence>
<dbReference type="SFLD" id="SFLDS00019">
    <property type="entry name" value="Glutathione_Transferase_(cytos"/>
    <property type="match status" value="1"/>
</dbReference>
<feature type="domain" description="GST C-terminal" evidence="2">
    <location>
        <begin position="84"/>
        <end position="212"/>
    </location>
</feature>
<dbReference type="InterPro" id="IPR010987">
    <property type="entry name" value="Glutathione-S-Trfase_C-like"/>
</dbReference>
<dbReference type="Proteomes" id="UP000198426">
    <property type="component" value="Unassembled WGS sequence"/>
</dbReference>
<dbReference type="AlphaFoldDB" id="A0A239H1W9"/>
<reference evidence="3 4" key="1">
    <citation type="submission" date="2017-06" db="EMBL/GenBank/DDBJ databases">
        <authorList>
            <person name="Kim H.J."/>
            <person name="Triplett B.A."/>
        </authorList>
    </citation>
    <scope>NUCLEOTIDE SEQUENCE [LARGE SCALE GENOMIC DNA]</scope>
    <source>
        <strain evidence="3 4">DSM 29339</strain>
    </source>
</reference>
<dbReference type="RefSeq" id="WP_089232799.1">
    <property type="nucleotide sequence ID" value="NZ_FZOY01000003.1"/>
</dbReference>
<keyword evidence="4" id="KW-1185">Reference proteome</keyword>
<dbReference type="InterPro" id="IPR036249">
    <property type="entry name" value="Thioredoxin-like_sf"/>
</dbReference>